<dbReference type="OrthoDB" id="290592at2759"/>
<feature type="coiled-coil region" evidence="1">
    <location>
        <begin position="431"/>
        <end position="500"/>
    </location>
</feature>
<keyword evidence="1" id="KW-0175">Coiled coil</keyword>
<dbReference type="InParanoid" id="A0A078AGH4"/>
<accession>A0A078AGH4</accession>
<name>A0A078AGH4_STYLE</name>
<evidence type="ECO:0000313" key="3">
    <source>
        <dbReference type="Proteomes" id="UP000039865"/>
    </source>
</evidence>
<evidence type="ECO:0000256" key="1">
    <source>
        <dbReference type="SAM" id="Coils"/>
    </source>
</evidence>
<dbReference type="PANTHER" id="PTHR39867:SF1">
    <property type="entry name" value="HELICASE ATP-BINDING DOMAIN-CONTAINING PROTEIN"/>
    <property type="match status" value="1"/>
</dbReference>
<reference evidence="2 3" key="1">
    <citation type="submission" date="2014-06" db="EMBL/GenBank/DDBJ databases">
        <authorList>
            <person name="Swart Estienne"/>
        </authorList>
    </citation>
    <scope>NUCLEOTIDE SEQUENCE [LARGE SCALE GENOMIC DNA]</scope>
    <source>
        <strain evidence="2 3">130c</strain>
    </source>
</reference>
<proteinExistence type="predicted"/>
<organism evidence="2 3">
    <name type="scientific">Stylonychia lemnae</name>
    <name type="common">Ciliate</name>
    <dbReference type="NCBI Taxonomy" id="5949"/>
    <lineage>
        <taxon>Eukaryota</taxon>
        <taxon>Sar</taxon>
        <taxon>Alveolata</taxon>
        <taxon>Ciliophora</taxon>
        <taxon>Intramacronucleata</taxon>
        <taxon>Spirotrichea</taxon>
        <taxon>Stichotrichia</taxon>
        <taxon>Sporadotrichida</taxon>
        <taxon>Oxytrichidae</taxon>
        <taxon>Stylonychinae</taxon>
        <taxon>Stylonychia</taxon>
    </lineage>
</organism>
<dbReference type="Proteomes" id="UP000039865">
    <property type="component" value="Unassembled WGS sequence"/>
</dbReference>
<dbReference type="EMBL" id="CCKQ01008495">
    <property type="protein sequence ID" value="CDW79953.1"/>
    <property type="molecule type" value="Genomic_DNA"/>
</dbReference>
<dbReference type="OMA" id="IIQMESH"/>
<dbReference type="AlphaFoldDB" id="A0A078AGH4"/>
<dbReference type="PANTHER" id="PTHR39867">
    <property type="entry name" value="HELICASE ATP-BINDING DOMAIN-CONTAINING PROTEIN"/>
    <property type="match status" value="1"/>
</dbReference>
<sequence>MKENNYQILPEISKVKRIQQEPPALSQNDVDSKYQSQNNFIDLKLDIQHFKTNRESLQDDPLKSMTQRSNQVLTRNNSEIKIKKINSKAIAQSDLVKNQFIGNLNAGINVEAFESIKSLMPYKNQGLHRGKGSVGNLHNLLSIGQNNNQDITKTFSTNNLHNKTQIIHRQQPSQQLSHRQNEDANLTKNSFNLNRIINQKTFVSSIISTYNLESLNQTKNTMDQSKLSLTARLDNSTAKEMPQKFSINNIKKMQAQYTRIFLQNIEDFFTVQKDKISHDERMVQSLENKIKNLELELEAYKKQDYDSGKIKMIPLREFKEKKEEYLKMFDDQEKVKAVLLSRISLLEIKCDRLQDIINETENKGSSHVQNLNQLMAQIQELNDQMASVQETAQIEFKNKDKLLIKMYEERTKNLNKVKQFKEKLELKDKVMGELTQREKEYTNKIQELQSKIVDLNQHADQRNIYIQELKNQLNKNLQMGNEKAQKMEELTTKLQELERAIRSGKFSKQNLDPIHFQVSLEGFMFKLFNDDPYALSNNIRLGLQLGNKNIHLSHAGLEHKVLVENSLHQNEQDSDHLGKYQIIDVNQINLQKFIYAKPKLSMLIENVISQKLQLIFEPPYEQWLFMTIRGILDSKYFEMVLNEDSYSFYKSSKFVGKILHLKFNLDFIYSWLGNFCVDKTSKMVRGLEFYEKDRADNLRLQLVLGFCLQDKLAVDEQCYYLHCRNMLFKGPHLKDTGSHQRMHLIDLDRVNEFVDHLFEKMPQEDTIKLKSRLKSLSRRAPVFKTEDDELDFGDIFGNKHNEKPKVMDYWQIDQGLVLRILLEYYRREKKIRILLLKRLFEEEPKDSFNNKGHICFAGFRKIMEQFDPSITEIDISRIYRDAFVAGNGVVNFDSAMVVFNEQNFFVRTLQIKGRNESPIVNHLNDIALPNNLTEDQIAQLPDEKVRDTQISAFIYDHWRNNESNFISIKRLIENAGQEALLNRFITLENFIKNKGQIDSAKVRGKSMIQVYRRFMTLMVCFRTMFLEVCEDDFSCFSSNQTKTLESIQREVNYFNEIFDWDNEMIVNLSRIPKGRDVTDEKRYWIHMQNLFCNGYHITKDSIKRNATLKMT</sequence>
<keyword evidence="3" id="KW-1185">Reference proteome</keyword>
<protein>
    <submittedName>
        <fullName evidence="2">Uncharacterized protein</fullName>
    </submittedName>
</protein>
<feature type="coiled-coil region" evidence="1">
    <location>
        <begin position="276"/>
        <end position="391"/>
    </location>
</feature>
<evidence type="ECO:0000313" key="2">
    <source>
        <dbReference type="EMBL" id="CDW79953.1"/>
    </source>
</evidence>
<gene>
    <name evidence="2" type="primary">Contig7434.g7946</name>
    <name evidence="2" type="ORF">STYLEM_8945</name>
</gene>